<sequence>MTMAKAQSILRSLASFTESVVYKQCEQEARTASGLARCLVALFNVRDSTYNNQKVTDVINNNESWITSIAHKLWTEPKRFGEEMSKWLSHKFTSTDKQAGYEGAAKYNQTTFSSLSSSSSEESVEEELMMLDEHQTLNHSTVKPLIPKNINKNFLLFRKYSYHNIKNRHRHKPKLDGRIFTTWSL</sequence>
<dbReference type="AlphaFoldDB" id="A0A915DB26"/>
<reference evidence="2" key="1">
    <citation type="submission" date="2022-11" db="UniProtKB">
        <authorList>
            <consortium name="WormBaseParasite"/>
        </authorList>
    </citation>
    <scope>IDENTIFICATION</scope>
</reference>
<organism evidence="1 2">
    <name type="scientific">Ditylenchus dipsaci</name>
    <dbReference type="NCBI Taxonomy" id="166011"/>
    <lineage>
        <taxon>Eukaryota</taxon>
        <taxon>Metazoa</taxon>
        <taxon>Ecdysozoa</taxon>
        <taxon>Nematoda</taxon>
        <taxon>Chromadorea</taxon>
        <taxon>Rhabditida</taxon>
        <taxon>Tylenchina</taxon>
        <taxon>Tylenchomorpha</taxon>
        <taxon>Sphaerularioidea</taxon>
        <taxon>Anguinidae</taxon>
        <taxon>Anguininae</taxon>
        <taxon>Ditylenchus</taxon>
    </lineage>
</organism>
<evidence type="ECO:0000313" key="1">
    <source>
        <dbReference type="Proteomes" id="UP000887574"/>
    </source>
</evidence>
<protein>
    <submittedName>
        <fullName evidence="2">Uncharacterized protein</fullName>
    </submittedName>
</protein>
<keyword evidence="1" id="KW-1185">Reference proteome</keyword>
<evidence type="ECO:0000313" key="2">
    <source>
        <dbReference type="WBParaSite" id="jg18035"/>
    </source>
</evidence>
<accession>A0A915DB26</accession>
<proteinExistence type="predicted"/>
<dbReference type="Proteomes" id="UP000887574">
    <property type="component" value="Unplaced"/>
</dbReference>
<dbReference type="WBParaSite" id="jg18035">
    <property type="protein sequence ID" value="jg18035"/>
    <property type="gene ID" value="jg18035"/>
</dbReference>
<name>A0A915DB26_9BILA</name>